<dbReference type="EMBL" id="JBBCAQ010000007">
    <property type="protein sequence ID" value="KAK7602658.1"/>
    <property type="molecule type" value="Genomic_DNA"/>
</dbReference>
<dbReference type="GO" id="GO:0062129">
    <property type="term" value="C:chitin-based extracellular matrix"/>
    <property type="evidence" value="ECO:0007669"/>
    <property type="project" value="TreeGrafter"/>
</dbReference>
<feature type="compositionally biased region" description="Basic and acidic residues" evidence="2">
    <location>
        <begin position="176"/>
        <end position="193"/>
    </location>
</feature>
<accession>A0AAN9Y7A7</accession>
<feature type="region of interest" description="Disordered" evidence="2">
    <location>
        <begin position="281"/>
        <end position="307"/>
    </location>
</feature>
<proteinExistence type="predicted"/>
<evidence type="ECO:0000313" key="3">
    <source>
        <dbReference type="EMBL" id="KAK7602658.1"/>
    </source>
</evidence>
<evidence type="ECO:0000313" key="4">
    <source>
        <dbReference type="Proteomes" id="UP001367676"/>
    </source>
</evidence>
<keyword evidence="1" id="KW-0193">Cuticle</keyword>
<dbReference type="PANTHER" id="PTHR10380:SF234">
    <property type="entry name" value="CUTICULAR PROTEIN 97EA, ISOFORM A"/>
    <property type="match status" value="1"/>
</dbReference>
<dbReference type="GO" id="GO:0008010">
    <property type="term" value="F:structural constituent of chitin-based larval cuticle"/>
    <property type="evidence" value="ECO:0007669"/>
    <property type="project" value="TreeGrafter"/>
</dbReference>
<dbReference type="Pfam" id="PF00379">
    <property type="entry name" value="Chitin_bind_4"/>
    <property type="match status" value="1"/>
</dbReference>
<feature type="region of interest" description="Disordered" evidence="2">
    <location>
        <begin position="1"/>
        <end position="49"/>
    </location>
</feature>
<keyword evidence="4" id="KW-1185">Reference proteome</keyword>
<dbReference type="Proteomes" id="UP001367676">
    <property type="component" value="Unassembled WGS sequence"/>
</dbReference>
<name>A0AAN9Y7A7_9HEMI</name>
<dbReference type="InterPro" id="IPR000618">
    <property type="entry name" value="Insect_cuticle"/>
</dbReference>
<feature type="compositionally biased region" description="Low complexity" evidence="2">
    <location>
        <begin position="1"/>
        <end position="10"/>
    </location>
</feature>
<feature type="compositionally biased region" description="Polar residues" evidence="2">
    <location>
        <begin position="281"/>
        <end position="291"/>
    </location>
</feature>
<dbReference type="AlphaFoldDB" id="A0AAN9Y7A7"/>
<dbReference type="InterPro" id="IPR050468">
    <property type="entry name" value="Cuticle_Struct_Prot"/>
</dbReference>
<sequence length="424" mass="47208">MNNDNSNSDNENSDNQDETIHGQQNQHKHRQELKQVARPQQSSNIPLESEIDYQDYQSYQPTSKVNKPVLLARPAKARSPVISSISAAQNKVTPVAILKQINRHNEDGSYTYGFEGADGSFKIETKLASGEVIGKYGYVDDSGKTRVVEYGANKYGFQPAGEGITVPPATITNDTDTDKPLDENEYATKEEPSTPRINVKMPNPKRKPLRPSQGIIQHHRQLHRPKPSAYLVQEVDENSVPSRSESNQRQLITPSDINSLQYLLGGDLQEIVAAQYPSNELAQRKSNSASIKLQEEDSQGTSNRPVVQSFPIPTIFEMNTAAQQAIGNNEFAQSKFVPQYELPDGTLRGAISKSQNRNKSRPQFLLISPVDDAQFSQSAQSSVPVRRHSSRQENRSILDELLKQYAIPNMAAPINNFSFGFTSK</sequence>
<gene>
    <name evidence="3" type="ORF">V9T40_006632</name>
</gene>
<dbReference type="PROSITE" id="PS51155">
    <property type="entry name" value="CHIT_BIND_RR_2"/>
    <property type="match status" value="1"/>
</dbReference>
<protein>
    <submittedName>
        <fullName evidence="3">Uncharacterized protein</fullName>
    </submittedName>
</protein>
<evidence type="ECO:0000256" key="1">
    <source>
        <dbReference type="PROSITE-ProRule" id="PRU00497"/>
    </source>
</evidence>
<comment type="caution">
    <text evidence="3">The sequence shown here is derived from an EMBL/GenBank/DDBJ whole genome shotgun (WGS) entry which is preliminary data.</text>
</comment>
<evidence type="ECO:0000256" key="2">
    <source>
        <dbReference type="SAM" id="MobiDB-lite"/>
    </source>
</evidence>
<dbReference type="PANTHER" id="PTHR10380">
    <property type="entry name" value="CUTICLE PROTEIN"/>
    <property type="match status" value="1"/>
</dbReference>
<feature type="region of interest" description="Disordered" evidence="2">
    <location>
        <begin position="165"/>
        <end position="211"/>
    </location>
</feature>
<organism evidence="3 4">
    <name type="scientific">Parthenolecanium corni</name>
    <dbReference type="NCBI Taxonomy" id="536013"/>
    <lineage>
        <taxon>Eukaryota</taxon>
        <taxon>Metazoa</taxon>
        <taxon>Ecdysozoa</taxon>
        <taxon>Arthropoda</taxon>
        <taxon>Hexapoda</taxon>
        <taxon>Insecta</taxon>
        <taxon>Pterygota</taxon>
        <taxon>Neoptera</taxon>
        <taxon>Paraneoptera</taxon>
        <taxon>Hemiptera</taxon>
        <taxon>Sternorrhyncha</taxon>
        <taxon>Coccoidea</taxon>
        <taxon>Coccidae</taxon>
        <taxon>Parthenolecanium</taxon>
    </lineage>
</organism>
<reference evidence="3 4" key="1">
    <citation type="submission" date="2024-03" db="EMBL/GenBank/DDBJ databases">
        <title>Adaptation during the transition from Ophiocordyceps entomopathogen to insect associate is accompanied by gene loss and intensified selection.</title>
        <authorList>
            <person name="Ward C.M."/>
            <person name="Onetto C.A."/>
            <person name="Borneman A.R."/>
        </authorList>
    </citation>
    <scope>NUCLEOTIDE SEQUENCE [LARGE SCALE GENOMIC DNA]</scope>
    <source>
        <strain evidence="3">AWRI1</strain>
        <tissue evidence="3">Single Adult Female</tissue>
    </source>
</reference>